<name>A0A3P7K9N0_STRVU</name>
<organism evidence="1 2">
    <name type="scientific">Strongylus vulgaris</name>
    <name type="common">Blood worm</name>
    <dbReference type="NCBI Taxonomy" id="40348"/>
    <lineage>
        <taxon>Eukaryota</taxon>
        <taxon>Metazoa</taxon>
        <taxon>Ecdysozoa</taxon>
        <taxon>Nematoda</taxon>
        <taxon>Chromadorea</taxon>
        <taxon>Rhabditida</taxon>
        <taxon>Rhabditina</taxon>
        <taxon>Rhabditomorpha</taxon>
        <taxon>Strongyloidea</taxon>
        <taxon>Strongylidae</taxon>
        <taxon>Strongylus</taxon>
    </lineage>
</organism>
<reference evidence="1 2" key="1">
    <citation type="submission" date="2018-11" db="EMBL/GenBank/DDBJ databases">
        <authorList>
            <consortium name="Pathogen Informatics"/>
        </authorList>
    </citation>
    <scope>NUCLEOTIDE SEQUENCE [LARGE SCALE GENOMIC DNA]</scope>
</reference>
<dbReference type="EMBL" id="UYYB01007220">
    <property type="protein sequence ID" value="VDM67985.1"/>
    <property type="molecule type" value="Genomic_DNA"/>
</dbReference>
<evidence type="ECO:0000313" key="1">
    <source>
        <dbReference type="EMBL" id="VDM67985.1"/>
    </source>
</evidence>
<sequence length="76" mass="8918">MSRRRKKCGKGSFMRKLGIRYLPRRRKKCGKGHSCGSPRMRRESILILLFAAVTGCLKYRRTTCYYYVVLLSSTCY</sequence>
<dbReference type="AlphaFoldDB" id="A0A3P7K9N0"/>
<accession>A0A3P7K9N0</accession>
<dbReference type="Proteomes" id="UP000270094">
    <property type="component" value="Unassembled WGS sequence"/>
</dbReference>
<keyword evidence="2" id="KW-1185">Reference proteome</keyword>
<gene>
    <name evidence="1" type="ORF">SVUK_LOCUS2983</name>
</gene>
<proteinExistence type="predicted"/>
<protein>
    <submittedName>
        <fullName evidence="1">Uncharacterized protein</fullName>
    </submittedName>
</protein>
<evidence type="ECO:0000313" key="2">
    <source>
        <dbReference type="Proteomes" id="UP000270094"/>
    </source>
</evidence>